<gene>
    <name evidence="1" type="ORF">N7505_009376</name>
</gene>
<keyword evidence="2" id="KW-1185">Reference proteome</keyword>
<dbReference type="Proteomes" id="UP001220256">
    <property type="component" value="Unassembled WGS sequence"/>
</dbReference>
<evidence type="ECO:0000313" key="1">
    <source>
        <dbReference type="EMBL" id="KAJ5259995.1"/>
    </source>
</evidence>
<comment type="caution">
    <text evidence="1">The sequence shown here is derived from an EMBL/GenBank/DDBJ whole genome shotgun (WGS) entry which is preliminary data.</text>
</comment>
<protein>
    <submittedName>
        <fullName evidence="1">Uncharacterized protein</fullName>
    </submittedName>
</protein>
<proteinExistence type="predicted"/>
<sequence>MPGTMLGWLAMQSCADACMSESPGQPSHRGAVCASVSRLPEMAISLSEYTISSAIHKIDFVACW</sequence>
<name>A0ABQ8W909_PENCH</name>
<reference evidence="1 2" key="1">
    <citation type="journal article" date="2023" name="IMA Fungus">
        <title>Comparative genomic study of the Penicillium genus elucidates a diverse pangenome and 15 lateral gene transfer events.</title>
        <authorList>
            <person name="Petersen C."/>
            <person name="Sorensen T."/>
            <person name="Nielsen M.R."/>
            <person name="Sondergaard T.E."/>
            <person name="Sorensen J.L."/>
            <person name="Fitzpatrick D.A."/>
            <person name="Frisvad J.C."/>
            <person name="Nielsen K.L."/>
        </authorList>
    </citation>
    <scope>NUCLEOTIDE SEQUENCE [LARGE SCALE GENOMIC DNA]</scope>
    <source>
        <strain evidence="1 2">IBT 3361</strain>
    </source>
</reference>
<accession>A0ABQ8W909</accession>
<evidence type="ECO:0000313" key="2">
    <source>
        <dbReference type="Proteomes" id="UP001220256"/>
    </source>
</evidence>
<dbReference type="EMBL" id="JAPVEB010000008">
    <property type="protein sequence ID" value="KAJ5259995.1"/>
    <property type="molecule type" value="Genomic_DNA"/>
</dbReference>
<organism evidence="1 2">
    <name type="scientific">Penicillium chrysogenum</name>
    <name type="common">Penicillium notatum</name>
    <dbReference type="NCBI Taxonomy" id="5076"/>
    <lineage>
        <taxon>Eukaryota</taxon>
        <taxon>Fungi</taxon>
        <taxon>Dikarya</taxon>
        <taxon>Ascomycota</taxon>
        <taxon>Pezizomycotina</taxon>
        <taxon>Eurotiomycetes</taxon>
        <taxon>Eurotiomycetidae</taxon>
        <taxon>Eurotiales</taxon>
        <taxon>Aspergillaceae</taxon>
        <taxon>Penicillium</taxon>
        <taxon>Penicillium chrysogenum species complex</taxon>
    </lineage>
</organism>